<evidence type="ECO:0000313" key="3">
    <source>
        <dbReference type="Proteomes" id="UP000383932"/>
    </source>
</evidence>
<feature type="transmembrane region" description="Helical" evidence="1">
    <location>
        <begin position="458"/>
        <end position="478"/>
    </location>
</feature>
<evidence type="ECO:0008006" key="4">
    <source>
        <dbReference type="Google" id="ProtNLM"/>
    </source>
</evidence>
<accession>A0A5N5QKW2</accession>
<organism evidence="2 3">
    <name type="scientific">Ceratobasidium theobromae</name>
    <dbReference type="NCBI Taxonomy" id="1582974"/>
    <lineage>
        <taxon>Eukaryota</taxon>
        <taxon>Fungi</taxon>
        <taxon>Dikarya</taxon>
        <taxon>Basidiomycota</taxon>
        <taxon>Agaricomycotina</taxon>
        <taxon>Agaricomycetes</taxon>
        <taxon>Cantharellales</taxon>
        <taxon>Ceratobasidiaceae</taxon>
        <taxon>Ceratobasidium</taxon>
    </lineage>
</organism>
<dbReference type="Proteomes" id="UP000383932">
    <property type="component" value="Unassembled WGS sequence"/>
</dbReference>
<keyword evidence="1" id="KW-1133">Transmembrane helix</keyword>
<sequence>MEMKISILPPSQPEYTPVPLAHSDLEAMNTTTVPTNKPPANKPARALVRKTRGTFTDWLKTIQPLAISSFPSSSLSSSSTIVVLNWAALGWATALYWRSSFLIMEKTGLERRYLEWITGSGVVYPTSYFRYGFLSFIGLLLLITLFPQYSSPLLTGAISWAPSSMLAKFLHDVPMNLSVIGLDPMIESSFVDSGFLEWVDWYQDVLLIQAAGFSSMARNQTIEKGAFKRVLPSTPQLSIGAIISNVTIPIFWVSNIGWLTDHTEVFLFTHLHTFILYPESANITAGDLSSLVLTRTRIVVTHVSTTNLAVSIDTCTANNPMASRFPSNASFYWDSARCLAFARVTYHMAVGKCQNCPLSSLSTVQNNSVIAPQPDLVKSMAAPIMGNVTNYLHMLNSSLPLSSVLDNVEDYIAEVLLRAYSGAWTAMMETGVFLAEPYYTNYSPALSSLQARVDLRRMYAWLSLQISVTIVGVIFIAVQPRSQYPLIGDMGMAAFDLDANDAPRGSSGWPTDKRLIRVEPKADGWKIVIEPQTPKDERPE</sequence>
<feature type="transmembrane region" description="Helical" evidence="1">
    <location>
        <begin position="128"/>
        <end position="146"/>
    </location>
</feature>
<reference evidence="2 3" key="1">
    <citation type="journal article" date="2019" name="Fungal Biol. Biotechnol.">
        <title>Draft genome sequence of fastidious pathogen Ceratobasidium theobromae, which causes vascular-streak dieback in Theobroma cacao.</title>
        <authorList>
            <person name="Ali S.S."/>
            <person name="Asman A."/>
            <person name="Shao J."/>
            <person name="Firmansyah A.P."/>
            <person name="Susilo A.W."/>
            <person name="Rosmana A."/>
            <person name="McMahon P."/>
            <person name="Junaid M."/>
            <person name="Guest D."/>
            <person name="Kheng T.Y."/>
            <person name="Meinhardt L.W."/>
            <person name="Bailey B.A."/>
        </authorList>
    </citation>
    <scope>NUCLEOTIDE SEQUENCE [LARGE SCALE GENOMIC DNA]</scope>
    <source>
        <strain evidence="2 3">CT2</strain>
    </source>
</reference>
<keyword evidence="3" id="KW-1185">Reference proteome</keyword>
<proteinExistence type="predicted"/>
<dbReference type="AlphaFoldDB" id="A0A5N5QKW2"/>
<gene>
    <name evidence="2" type="ORF">CTheo_4423</name>
</gene>
<evidence type="ECO:0000313" key="2">
    <source>
        <dbReference type="EMBL" id="KAB5592158.1"/>
    </source>
</evidence>
<evidence type="ECO:0000256" key="1">
    <source>
        <dbReference type="SAM" id="Phobius"/>
    </source>
</evidence>
<keyword evidence="1" id="KW-0812">Transmembrane</keyword>
<protein>
    <recommendedName>
        <fullName evidence="4">Transmembrane protein</fullName>
    </recommendedName>
</protein>
<dbReference type="EMBL" id="SSOP01000075">
    <property type="protein sequence ID" value="KAB5592158.1"/>
    <property type="molecule type" value="Genomic_DNA"/>
</dbReference>
<dbReference type="OrthoDB" id="3227939at2759"/>
<comment type="caution">
    <text evidence="2">The sequence shown here is derived from an EMBL/GenBank/DDBJ whole genome shotgun (WGS) entry which is preliminary data.</text>
</comment>
<feature type="transmembrane region" description="Helical" evidence="1">
    <location>
        <begin position="79"/>
        <end position="97"/>
    </location>
</feature>
<keyword evidence="1" id="KW-0472">Membrane</keyword>
<name>A0A5N5QKW2_9AGAM</name>